<organism evidence="2 3">
    <name type="scientific">Quillaja saponaria</name>
    <name type="common">Soap bark tree</name>
    <dbReference type="NCBI Taxonomy" id="32244"/>
    <lineage>
        <taxon>Eukaryota</taxon>
        <taxon>Viridiplantae</taxon>
        <taxon>Streptophyta</taxon>
        <taxon>Embryophyta</taxon>
        <taxon>Tracheophyta</taxon>
        <taxon>Spermatophyta</taxon>
        <taxon>Magnoliopsida</taxon>
        <taxon>eudicotyledons</taxon>
        <taxon>Gunneridae</taxon>
        <taxon>Pentapetalae</taxon>
        <taxon>rosids</taxon>
        <taxon>fabids</taxon>
        <taxon>Fabales</taxon>
        <taxon>Quillajaceae</taxon>
        <taxon>Quillaja</taxon>
    </lineage>
</organism>
<dbReference type="PROSITE" id="PS50181">
    <property type="entry name" value="FBOX"/>
    <property type="match status" value="1"/>
</dbReference>
<dbReference type="InterPro" id="IPR036047">
    <property type="entry name" value="F-box-like_dom_sf"/>
</dbReference>
<dbReference type="InterPro" id="IPR053781">
    <property type="entry name" value="F-box_AtFBL13-like"/>
</dbReference>
<accession>A0AAD7L306</accession>
<dbReference type="SMART" id="SM00579">
    <property type="entry name" value="FBD"/>
    <property type="match status" value="1"/>
</dbReference>
<dbReference type="PANTHER" id="PTHR31900">
    <property type="entry name" value="F-BOX/RNI SUPERFAMILY PROTEIN-RELATED"/>
    <property type="match status" value="1"/>
</dbReference>
<dbReference type="Proteomes" id="UP001163823">
    <property type="component" value="Chromosome 11"/>
</dbReference>
<dbReference type="InterPro" id="IPR055411">
    <property type="entry name" value="LRR_FXL15/At3g58940/PEG3-like"/>
</dbReference>
<dbReference type="InterPro" id="IPR006566">
    <property type="entry name" value="FBD"/>
</dbReference>
<dbReference type="InterPro" id="IPR001810">
    <property type="entry name" value="F-box_dom"/>
</dbReference>
<dbReference type="Pfam" id="PF24758">
    <property type="entry name" value="LRR_At5g56370"/>
    <property type="match status" value="1"/>
</dbReference>
<dbReference type="KEGG" id="qsa:O6P43_026638"/>
<dbReference type="EMBL" id="JARAOO010000011">
    <property type="protein sequence ID" value="KAJ7950447.1"/>
    <property type="molecule type" value="Genomic_DNA"/>
</dbReference>
<protein>
    <submittedName>
        <fullName evidence="2">FBD-associated F-box protein</fullName>
    </submittedName>
</protein>
<dbReference type="InterPro" id="IPR032675">
    <property type="entry name" value="LRR_dom_sf"/>
</dbReference>
<proteinExistence type="predicted"/>
<dbReference type="Gene3D" id="3.80.10.10">
    <property type="entry name" value="Ribonuclease Inhibitor"/>
    <property type="match status" value="1"/>
</dbReference>
<dbReference type="SUPFAM" id="SSF81383">
    <property type="entry name" value="F-box domain"/>
    <property type="match status" value="1"/>
</dbReference>
<dbReference type="CDD" id="cd22160">
    <property type="entry name" value="F-box_AtFBL13-like"/>
    <property type="match status" value="1"/>
</dbReference>
<reference evidence="2" key="1">
    <citation type="journal article" date="2023" name="Science">
        <title>Elucidation of the pathway for biosynthesis of saponin adjuvants from the soapbark tree.</title>
        <authorList>
            <person name="Reed J."/>
            <person name="Orme A."/>
            <person name="El-Demerdash A."/>
            <person name="Owen C."/>
            <person name="Martin L.B.B."/>
            <person name="Misra R.C."/>
            <person name="Kikuchi S."/>
            <person name="Rejzek M."/>
            <person name="Martin A.C."/>
            <person name="Harkess A."/>
            <person name="Leebens-Mack J."/>
            <person name="Louveau T."/>
            <person name="Stephenson M.J."/>
            <person name="Osbourn A."/>
        </authorList>
    </citation>
    <scope>NUCLEOTIDE SEQUENCE</scope>
    <source>
        <strain evidence="2">S10</strain>
    </source>
</reference>
<feature type="domain" description="F-box" evidence="1">
    <location>
        <begin position="24"/>
        <end position="60"/>
    </location>
</feature>
<dbReference type="InterPro" id="IPR050232">
    <property type="entry name" value="FBL13/AtMIF1-like"/>
</dbReference>
<sequence length="411" mass="47247">MADSAQLRRKRLKLSGTIENLAMTDRISNLPDHLLCQILSLLPTKQAVLTSILSNRWKLLWIWVSNFDFDDRICEQQRDKIDDKKDHMSFAQFVSRVLLLCNTRPIKKFHLKCDSLTSNSFDINTWVSTAIARKVEQLELSVSFDLVQNFELSHSLFTCKTIVGLKLNGGDGGSIILNVTSPVHFPFLKNLHLEEITYKNEDSFRRFFSGFQVLENLVVKAFYFMEDAYADFEINLPNLLEAELDFIQDNSDWTLLLLKAVTNTAYLSVSALTTTIIDYEIACFGPFPGSFPNLTRLKLGFDCYSWNLLKIFLKKSPKLEVLVIDKVCFLKEWRCPQLVPTCLSSTLSTLTVKGYQSPEYVQEFIRYILRSARILKTITISSTSGSEEKFCILKKLASFPRSSRNCQLFFY</sequence>
<evidence type="ECO:0000259" key="1">
    <source>
        <dbReference type="PROSITE" id="PS50181"/>
    </source>
</evidence>
<evidence type="ECO:0000313" key="2">
    <source>
        <dbReference type="EMBL" id="KAJ7950447.1"/>
    </source>
</evidence>
<dbReference type="PANTHER" id="PTHR31900:SF34">
    <property type="entry name" value="EMB|CAB62440.1-RELATED"/>
    <property type="match status" value="1"/>
</dbReference>
<dbReference type="SUPFAM" id="SSF52047">
    <property type="entry name" value="RNI-like"/>
    <property type="match status" value="1"/>
</dbReference>
<evidence type="ECO:0000313" key="3">
    <source>
        <dbReference type="Proteomes" id="UP001163823"/>
    </source>
</evidence>
<dbReference type="AlphaFoldDB" id="A0AAD7L306"/>
<dbReference type="Pfam" id="PF08387">
    <property type="entry name" value="FBD"/>
    <property type="match status" value="1"/>
</dbReference>
<comment type="caution">
    <text evidence="2">The sequence shown here is derived from an EMBL/GenBank/DDBJ whole genome shotgun (WGS) entry which is preliminary data.</text>
</comment>
<keyword evidence="3" id="KW-1185">Reference proteome</keyword>
<gene>
    <name evidence="2" type="ORF">O6P43_026638</name>
</gene>
<name>A0AAD7L306_QUISA</name>
<dbReference type="Pfam" id="PF00646">
    <property type="entry name" value="F-box"/>
    <property type="match status" value="1"/>
</dbReference>